<keyword evidence="4" id="KW-1185">Reference proteome</keyword>
<dbReference type="InterPro" id="IPR036691">
    <property type="entry name" value="Endo/exonu/phosph_ase_sf"/>
</dbReference>
<comment type="caution">
    <text evidence="3">The sequence shown here is derived from an EMBL/GenBank/DDBJ whole genome shotgun (WGS) entry which is preliminary data.</text>
</comment>
<evidence type="ECO:0000313" key="4">
    <source>
        <dbReference type="Proteomes" id="UP000295724"/>
    </source>
</evidence>
<evidence type="ECO:0000256" key="1">
    <source>
        <dbReference type="SAM" id="SignalP"/>
    </source>
</evidence>
<reference evidence="3 4" key="1">
    <citation type="submission" date="2019-03" db="EMBL/GenBank/DDBJ databases">
        <title>Genomic Encyclopedia of Type Strains, Phase IV (KMG-IV): sequencing the most valuable type-strain genomes for metagenomic binning, comparative biology and taxonomic classification.</title>
        <authorList>
            <person name="Goeker M."/>
        </authorList>
    </citation>
    <scope>NUCLEOTIDE SEQUENCE [LARGE SCALE GENOMIC DNA]</scope>
    <source>
        <strain evidence="3 4">DSM 25488</strain>
    </source>
</reference>
<dbReference type="EMBL" id="SNZB01000004">
    <property type="protein sequence ID" value="TDR19303.1"/>
    <property type="molecule type" value="Genomic_DNA"/>
</dbReference>
<dbReference type="PANTHER" id="PTHR42834">
    <property type="entry name" value="ENDONUCLEASE/EXONUCLEASE/PHOSPHATASE FAMILY PROTEIN (AFU_ORTHOLOGUE AFUA_3G09210)"/>
    <property type="match status" value="1"/>
</dbReference>
<feature type="domain" description="Endonuclease/exonuclease/phosphatase" evidence="2">
    <location>
        <begin position="318"/>
        <end position="588"/>
    </location>
</feature>
<evidence type="ECO:0000313" key="3">
    <source>
        <dbReference type="EMBL" id="TDR19303.1"/>
    </source>
</evidence>
<proteinExistence type="predicted"/>
<dbReference type="AlphaFoldDB" id="A0A4R6XPP3"/>
<dbReference type="CDD" id="cd04486">
    <property type="entry name" value="YhcR_OBF_like"/>
    <property type="match status" value="1"/>
</dbReference>
<protein>
    <submittedName>
        <fullName evidence="3">Putative extracellular nuclease</fullName>
    </submittedName>
</protein>
<gene>
    <name evidence="3" type="ORF">C8D91_1851</name>
</gene>
<dbReference type="PANTHER" id="PTHR42834:SF1">
    <property type="entry name" value="ENDONUCLEASE_EXONUCLEASE_PHOSPHATASE FAMILY PROTEIN (AFU_ORTHOLOGUE AFUA_3G09210)"/>
    <property type="match status" value="1"/>
</dbReference>
<dbReference type="Gene3D" id="3.60.10.10">
    <property type="entry name" value="Endonuclease/exonuclease/phosphatase"/>
    <property type="match status" value="1"/>
</dbReference>
<accession>A0A4R6XPP3</accession>
<keyword evidence="1" id="KW-0732">Signal</keyword>
<dbReference type="Pfam" id="PF03372">
    <property type="entry name" value="Exo_endo_phos"/>
    <property type="match status" value="1"/>
</dbReference>
<dbReference type="SUPFAM" id="SSF56219">
    <property type="entry name" value="DNase I-like"/>
    <property type="match status" value="1"/>
</dbReference>
<dbReference type="RefSeq" id="WP_099020202.1">
    <property type="nucleotide sequence ID" value="NZ_NIHB01000007.1"/>
</dbReference>
<evidence type="ECO:0000259" key="2">
    <source>
        <dbReference type="Pfam" id="PF03372"/>
    </source>
</evidence>
<name>A0A4R6XPP3_9GAMM</name>
<sequence length="597" mass="65697">MKFSLITLLLIFNGSIQATDFSCESQFTPIHLIQGSQSASKLLDEEVIVKGVVTGDFRGKERLGGFFVQQPQSDGNSKTSEGLFIQSNDAKRLIELGDLMLIKGRVSEQFDVTQLVSISAMKTCAKKVKLPAAHLLKMPLNGFNLEQVEGMRVGFNQPVVVTDLYPYLKYGELIVSSELLMAPTAMYRPGKAINKHSKYNKANRLTIDDGRNSQFPVPLPVGSDGVNEVNGLNPLAVGQMLNTVGVMHFAFGKYKLQPTEALQFSKLENQSAPSDPGGLVKIANFNLENYFTTIDQGEDICGPLKNFGCRGADSMDEYDRQLEKIVHVINQADASVVGLQELENNNISGLRLVEALNQAAGSKKWAYVDTGVLGEDVIKVGLIYQANEVSAIGEYALLNAKTNPKFKENKNRIVVVQTFKSKNNNLFNVATAHLKSKNCRDAEGDNKDQQDGQGCFNAVRVEVAQQISTWLNNDPTGERVEISILTGDLNAYQQEDPILVLQENGFENLADSYLNPSNWTTSFRGQLGSLDYVLVNSAAAKVATGLVQWHINSIHLRELDYNLEPWEEGGEIKPASFYQISPFASSDHDLVLAGFDL</sequence>
<dbReference type="InterPro" id="IPR047971">
    <property type="entry name" value="ExeM-like"/>
</dbReference>
<dbReference type="OrthoDB" id="9800417at2"/>
<dbReference type="Proteomes" id="UP000295724">
    <property type="component" value="Unassembled WGS sequence"/>
</dbReference>
<dbReference type="GO" id="GO:0003824">
    <property type="term" value="F:catalytic activity"/>
    <property type="evidence" value="ECO:0007669"/>
    <property type="project" value="InterPro"/>
</dbReference>
<feature type="signal peptide" evidence="1">
    <location>
        <begin position="1"/>
        <end position="18"/>
    </location>
</feature>
<dbReference type="NCBIfam" id="NF033681">
    <property type="entry name" value="ExeM_NucH_DNase"/>
    <property type="match status" value="1"/>
</dbReference>
<dbReference type="InterPro" id="IPR005135">
    <property type="entry name" value="Endo/exonuclease/phosphatase"/>
</dbReference>
<feature type="chain" id="PRO_5020472033" evidence="1">
    <location>
        <begin position="19"/>
        <end position="597"/>
    </location>
</feature>
<organism evidence="3 4">
    <name type="scientific">Marinicella litoralis</name>
    <dbReference type="NCBI Taxonomy" id="644220"/>
    <lineage>
        <taxon>Bacteria</taxon>
        <taxon>Pseudomonadati</taxon>
        <taxon>Pseudomonadota</taxon>
        <taxon>Gammaproteobacteria</taxon>
        <taxon>Lysobacterales</taxon>
        <taxon>Marinicellaceae</taxon>
        <taxon>Marinicella</taxon>
    </lineage>
</organism>